<evidence type="ECO:0000256" key="3">
    <source>
        <dbReference type="ARBA" id="ARBA00022801"/>
    </source>
</evidence>
<dbReference type="Gene3D" id="3.60.15.10">
    <property type="entry name" value="Ribonuclease Z/Hydroxyacylglutathione hydrolase-like"/>
    <property type="match status" value="1"/>
</dbReference>
<dbReference type="SMART" id="SM00849">
    <property type="entry name" value="Lactamase_B"/>
    <property type="match status" value="1"/>
</dbReference>
<dbReference type="PANTHER" id="PTHR42978:SF6">
    <property type="entry name" value="QUORUM-QUENCHING LACTONASE YTNP-RELATED"/>
    <property type="match status" value="1"/>
</dbReference>
<dbReference type="InterPro" id="IPR051013">
    <property type="entry name" value="MBL_superfamily_lactonases"/>
</dbReference>
<evidence type="ECO:0000313" key="7">
    <source>
        <dbReference type="Proteomes" id="UP000249417"/>
    </source>
</evidence>
<keyword evidence="2" id="KW-0479">Metal-binding</keyword>
<evidence type="ECO:0000256" key="4">
    <source>
        <dbReference type="ARBA" id="ARBA00022833"/>
    </source>
</evidence>
<dbReference type="InterPro" id="IPR001279">
    <property type="entry name" value="Metallo-B-lactamas"/>
</dbReference>
<protein>
    <submittedName>
        <fullName evidence="6">MBL fold metallo-hydrolase</fullName>
    </submittedName>
</protein>
<name>A0A2W5N2U1_9BACT</name>
<keyword evidence="3 6" id="KW-0378">Hydrolase</keyword>
<reference evidence="6 7" key="1">
    <citation type="submission" date="2017-08" db="EMBL/GenBank/DDBJ databases">
        <title>Infants hospitalized years apart are colonized by the same room-sourced microbial strains.</title>
        <authorList>
            <person name="Brooks B."/>
            <person name="Olm M.R."/>
            <person name="Firek B.A."/>
            <person name="Baker R."/>
            <person name="Thomas B.C."/>
            <person name="Morowitz M.J."/>
            <person name="Banfield J.F."/>
        </authorList>
    </citation>
    <scope>NUCLEOTIDE SEQUENCE [LARGE SCALE GENOMIC DNA]</scope>
    <source>
        <strain evidence="6">S2_005_002_R2_29</strain>
    </source>
</reference>
<keyword evidence="4" id="KW-0862">Zinc</keyword>
<dbReference type="PANTHER" id="PTHR42978">
    <property type="entry name" value="QUORUM-QUENCHING LACTONASE YTNP-RELATED-RELATED"/>
    <property type="match status" value="1"/>
</dbReference>
<proteinExistence type="inferred from homology"/>
<gene>
    <name evidence="6" type="ORF">DI551_02785</name>
</gene>
<dbReference type="InterPro" id="IPR006311">
    <property type="entry name" value="TAT_signal"/>
</dbReference>
<dbReference type="EMBL" id="QFQB01000010">
    <property type="protein sequence ID" value="PZQ47706.1"/>
    <property type="molecule type" value="Genomic_DNA"/>
</dbReference>
<dbReference type="PROSITE" id="PS51318">
    <property type="entry name" value="TAT"/>
    <property type="match status" value="1"/>
</dbReference>
<dbReference type="SUPFAM" id="SSF56281">
    <property type="entry name" value="Metallo-hydrolase/oxidoreductase"/>
    <property type="match status" value="1"/>
</dbReference>
<evidence type="ECO:0000313" key="6">
    <source>
        <dbReference type="EMBL" id="PZQ47706.1"/>
    </source>
</evidence>
<dbReference type="GO" id="GO:0046872">
    <property type="term" value="F:metal ion binding"/>
    <property type="evidence" value="ECO:0007669"/>
    <property type="project" value="UniProtKB-KW"/>
</dbReference>
<dbReference type="AlphaFoldDB" id="A0A2W5N2U1"/>
<evidence type="ECO:0000256" key="2">
    <source>
        <dbReference type="ARBA" id="ARBA00022723"/>
    </source>
</evidence>
<accession>A0A2W5N2U1</accession>
<organism evidence="6 7">
    <name type="scientific">Micavibrio aeruginosavorus</name>
    <dbReference type="NCBI Taxonomy" id="349221"/>
    <lineage>
        <taxon>Bacteria</taxon>
        <taxon>Pseudomonadati</taxon>
        <taxon>Bdellovibrionota</taxon>
        <taxon>Bdellovibrionia</taxon>
        <taxon>Bdellovibrionales</taxon>
        <taxon>Pseudobdellovibrionaceae</taxon>
        <taxon>Micavibrio</taxon>
    </lineage>
</organism>
<dbReference type="Proteomes" id="UP000249417">
    <property type="component" value="Unassembled WGS sequence"/>
</dbReference>
<evidence type="ECO:0000256" key="1">
    <source>
        <dbReference type="ARBA" id="ARBA00007749"/>
    </source>
</evidence>
<evidence type="ECO:0000259" key="5">
    <source>
        <dbReference type="SMART" id="SM00849"/>
    </source>
</evidence>
<comment type="caution">
    <text evidence="6">The sequence shown here is derived from an EMBL/GenBank/DDBJ whole genome shotgun (WGS) entry which is preliminary data.</text>
</comment>
<dbReference type="Pfam" id="PF00753">
    <property type="entry name" value="Lactamase_B"/>
    <property type="match status" value="1"/>
</dbReference>
<feature type="domain" description="Metallo-beta-lactamase" evidence="5">
    <location>
        <begin position="94"/>
        <end position="298"/>
    </location>
</feature>
<dbReference type="CDD" id="cd07720">
    <property type="entry name" value="OPHC2-like_MBL-fold"/>
    <property type="match status" value="1"/>
</dbReference>
<dbReference type="InterPro" id="IPR036866">
    <property type="entry name" value="RibonucZ/Hydroxyglut_hydro"/>
</dbReference>
<dbReference type="GO" id="GO:0016787">
    <property type="term" value="F:hydrolase activity"/>
    <property type="evidence" value="ECO:0007669"/>
    <property type="project" value="UniProtKB-KW"/>
</dbReference>
<sequence>MIDRRNFMIGSGLVAGGMLLKPSLGIDSAMAAQTGSQVPGFYRTNVGSIQVTALLDGTTEFSDDLFTSVGGKEEDLKASKEKNFFDAGKPFPGFVNGFLVNTGSRLTLIDTGARGAMPKAGKLVDNLAAAGVSPDDIDEIIITHAHPDHAGGLLDDKGMRVFPKSSVRISREDLDFWFDAEQKAKFPQKAQLFDMAQKLLSPYRNSGQIETFPMGNDLGKGLSSVSLPGHTPGHSGIRISDGAEQLLIWADIVHLPAVQFENPQQSIGYDIDPDQARKTRAKIFDEVATDKIRVGGMHLCFPAIGHVAKRGSGYEFVPQIFEDV</sequence>
<comment type="similarity">
    <text evidence="1">Belongs to the metallo-beta-lactamase superfamily.</text>
</comment>